<protein>
    <submittedName>
        <fullName evidence="2">HGL225Wp</fullName>
    </submittedName>
</protein>
<sequence>MVVAKSSKKKVTSTLMEDKVSAILFNKVNSRREKLSDDQKRENHVTSEQRRREILREYYDELVSKVPDLDESERRSEWQIYMKTKSYLCWLYARNQQLRNHLEDFNIACPQHLVWEYPDAVNKSG</sequence>
<dbReference type="STRING" id="45286.A0A0X8HVF2"/>
<feature type="domain" description="BHLH" evidence="1">
    <location>
        <begin position="39"/>
        <end position="91"/>
    </location>
</feature>
<evidence type="ECO:0000313" key="3">
    <source>
        <dbReference type="Proteomes" id="UP000243052"/>
    </source>
</evidence>
<dbReference type="SMART" id="SM00353">
    <property type="entry name" value="HLH"/>
    <property type="match status" value="1"/>
</dbReference>
<reference evidence="2 3" key="1">
    <citation type="submission" date="2016-01" db="EMBL/GenBank/DDBJ databases">
        <title>Genome sequence of the yeast Holleya sinecauda.</title>
        <authorList>
            <person name="Dietrich F.S."/>
        </authorList>
    </citation>
    <scope>NUCLEOTIDE SEQUENCE [LARGE SCALE GENOMIC DNA]</scope>
    <source>
        <strain evidence="2 3">ATCC 58844</strain>
    </source>
</reference>
<dbReference type="InterPro" id="IPR057072">
    <property type="entry name" value="bHLH_INO4"/>
</dbReference>
<dbReference type="Pfam" id="PF23181">
    <property type="entry name" value="bHLH_INO4"/>
    <property type="match status" value="1"/>
</dbReference>
<accession>A0A0X8HVF2</accession>
<dbReference type="RefSeq" id="XP_017989111.1">
    <property type="nucleotide sequence ID" value="XM_018133726.1"/>
</dbReference>
<organism evidence="2 3">
    <name type="scientific">Eremothecium sinecaudum</name>
    <dbReference type="NCBI Taxonomy" id="45286"/>
    <lineage>
        <taxon>Eukaryota</taxon>
        <taxon>Fungi</taxon>
        <taxon>Dikarya</taxon>
        <taxon>Ascomycota</taxon>
        <taxon>Saccharomycotina</taxon>
        <taxon>Saccharomycetes</taxon>
        <taxon>Saccharomycetales</taxon>
        <taxon>Saccharomycetaceae</taxon>
        <taxon>Eremothecium</taxon>
    </lineage>
</organism>
<dbReference type="InterPro" id="IPR011598">
    <property type="entry name" value="bHLH_dom"/>
</dbReference>
<dbReference type="GO" id="GO:0046983">
    <property type="term" value="F:protein dimerization activity"/>
    <property type="evidence" value="ECO:0007669"/>
    <property type="project" value="InterPro"/>
</dbReference>
<dbReference type="Proteomes" id="UP000243052">
    <property type="component" value="Chromosome vii"/>
</dbReference>
<name>A0A0X8HVF2_9SACH</name>
<keyword evidence="3" id="KW-1185">Reference proteome</keyword>
<dbReference type="Gene3D" id="4.10.280.10">
    <property type="entry name" value="Helix-loop-helix DNA-binding domain"/>
    <property type="match status" value="1"/>
</dbReference>
<gene>
    <name evidence="2" type="ORF">AW171_hschr74127</name>
</gene>
<dbReference type="EMBL" id="CP014247">
    <property type="protein sequence ID" value="AMD22115.1"/>
    <property type="molecule type" value="Genomic_DNA"/>
</dbReference>
<dbReference type="AlphaFoldDB" id="A0A0X8HVF2"/>
<dbReference type="InterPro" id="IPR036638">
    <property type="entry name" value="HLH_DNA-bd_sf"/>
</dbReference>
<dbReference type="OrthoDB" id="5778525at2759"/>
<evidence type="ECO:0000313" key="2">
    <source>
        <dbReference type="EMBL" id="AMD22115.1"/>
    </source>
</evidence>
<dbReference type="SUPFAM" id="SSF47459">
    <property type="entry name" value="HLH, helix-loop-helix DNA-binding domain"/>
    <property type="match status" value="1"/>
</dbReference>
<dbReference type="GeneID" id="28725447"/>
<evidence type="ECO:0000259" key="1">
    <source>
        <dbReference type="PROSITE" id="PS50888"/>
    </source>
</evidence>
<proteinExistence type="predicted"/>
<dbReference type="PROSITE" id="PS50888">
    <property type="entry name" value="BHLH"/>
    <property type="match status" value="1"/>
</dbReference>